<sequence>MQLRKERIHYHGKTNKDIKQIQKFIESVDLSDMERPRIQSLNSSNKKNFPQLLESRRKMVSSFVDPIAETTNFTKKKYEQHQIGYPRQAHLEEKQLRKRAYCGDSNTLYNRKEISKFVDKDEEQYSGDKTKKLVNQKIEENAKGIQETQLVGLENKVTLEGKVDLEKVRDIKRSIRRRYANRKNFQKIFNSWDEDANGAISVKNLYNMINKMGININQDEAKVLLASADKDGSNDLGMDEFMDLIFNDKDILNIDLKQLDEDKNNTINILIQDAQQAYQRKHHNQINIMLKNRQIKLGQWLLEADENQVGYLSQKKFEEVIKKLRIDDKILSNEDIKELTNNFIQDNQSVDYKQFINHLKQFQLKEEAYDDPYAIKEQVHLIKHKQVQKQKINTFDPTKVNGWHLERMRYRANNMINKLKKYLPEKENFQDYLHEKLKGDSISQKDFNQIVIQFLNSVNETHHQFDIESLLSVIQFNQYKTQSKNEVLRILYDENDDEFFERAQQQIRQPPPPQEKAILQTLKLNDIPDDQQDNTQMYYNKEYGLSMNLPNIKKQVQAVLKKVDDTIFNKRERQLKIFKEFDLDQDGYVSQVDLQQRMKHILTQDEIGLLIQYLDPENKGFSNFTEFSQKIRNGMTILDENGTQLINVNTQPSKTTVIAASSFLPELQRSIDEFKKPFIALKNKSDYKPSTRYGATPNLKDTFANLVPLEKSGLWASAEQRFNKNREEYQQEEKKLKEYRQEQKMERIRSYQKEIRDRIKSQDDRYK</sequence>
<dbReference type="InterPro" id="IPR052591">
    <property type="entry name" value="CML21-like"/>
</dbReference>
<dbReference type="Pfam" id="PF13833">
    <property type="entry name" value="EF-hand_8"/>
    <property type="match status" value="2"/>
</dbReference>
<evidence type="ECO:0000313" key="4">
    <source>
        <dbReference type="Proteomes" id="UP000692954"/>
    </source>
</evidence>
<organism evidence="3 4">
    <name type="scientific">Paramecium sonneborni</name>
    <dbReference type="NCBI Taxonomy" id="65129"/>
    <lineage>
        <taxon>Eukaryota</taxon>
        <taxon>Sar</taxon>
        <taxon>Alveolata</taxon>
        <taxon>Ciliophora</taxon>
        <taxon>Intramacronucleata</taxon>
        <taxon>Oligohymenophorea</taxon>
        <taxon>Peniculida</taxon>
        <taxon>Parameciidae</taxon>
        <taxon>Paramecium</taxon>
    </lineage>
</organism>
<dbReference type="InterPro" id="IPR002048">
    <property type="entry name" value="EF_hand_dom"/>
</dbReference>
<keyword evidence="1" id="KW-0175">Coiled coil</keyword>
<dbReference type="PROSITE" id="PS00018">
    <property type="entry name" value="EF_HAND_1"/>
    <property type="match status" value="2"/>
</dbReference>
<evidence type="ECO:0000259" key="2">
    <source>
        <dbReference type="PROSITE" id="PS50222"/>
    </source>
</evidence>
<dbReference type="Proteomes" id="UP000692954">
    <property type="component" value="Unassembled WGS sequence"/>
</dbReference>
<feature type="domain" description="EF-hand" evidence="2">
    <location>
        <begin position="180"/>
        <end position="215"/>
    </location>
</feature>
<evidence type="ECO:0000313" key="3">
    <source>
        <dbReference type="EMBL" id="CAD8124880.1"/>
    </source>
</evidence>
<name>A0A8S1RD31_9CILI</name>
<dbReference type="SMART" id="SM00054">
    <property type="entry name" value="EFh"/>
    <property type="match status" value="4"/>
</dbReference>
<dbReference type="PANTHER" id="PTHR23064">
    <property type="entry name" value="TROPONIN"/>
    <property type="match status" value="1"/>
</dbReference>
<dbReference type="OrthoDB" id="26525at2759"/>
<evidence type="ECO:0000256" key="1">
    <source>
        <dbReference type="SAM" id="Coils"/>
    </source>
</evidence>
<feature type="domain" description="EF-hand" evidence="2">
    <location>
        <begin position="569"/>
        <end position="604"/>
    </location>
</feature>
<dbReference type="CDD" id="cd00051">
    <property type="entry name" value="EFh"/>
    <property type="match status" value="1"/>
</dbReference>
<reference evidence="3" key="1">
    <citation type="submission" date="2021-01" db="EMBL/GenBank/DDBJ databases">
        <authorList>
            <consortium name="Genoscope - CEA"/>
            <person name="William W."/>
        </authorList>
    </citation>
    <scope>NUCLEOTIDE SEQUENCE</scope>
</reference>
<dbReference type="PROSITE" id="PS50222">
    <property type="entry name" value="EF_HAND_2"/>
    <property type="match status" value="2"/>
</dbReference>
<protein>
    <recommendedName>
        <fullName evidence="2">EF-hand domain-containing protein</fullName>
    </recommendedName>
</protein>
<proteinExistence type="predicted"/>
<accession>A0A8S1RD31</accession>
<dbReference type="InterPro" id="IPR018247">
    <property type="entry name" value="EF_Hand_1_Ca_BS"/>
</dbReference>
<gene>
    <name evidence="3" type="ORF">PSON_ATCC_30995.1.T1540091</name>
</gene>
<feature type="coiled-coil region" evidence="1">
    <location>
        <begin position="719"/>
        <end position="749"/>
    </location>
</feature>
<dbReference type="GO" id="GO:0005509">
    <property type="term" value="F:calcium ion binding"/>
    <property type="evidence" value="ECO:0007669"/>
    <property type="project" value="InterPro"/>
</dbReference>
<dbReference type="AlphaFoldDB" id="A0A8S1RD31"/>
<keyword evidence="4" id="KW-1185">Reference proteome</keyword>
<comment type="caution">
    <text evidence="3">The sequence shown here is derived from an EMBL/GenBank/DDBJ whole genome shotgun (WGS) entry which is preliminary data.</text>
</comment>
<dbReference type="EMBL" id="CAJJDN010000154">
    <property type="protein sequence ID" value="CAD8124880.1"/>
    <property type="molecule type" value="Genomic_DNA"/>
</dbReference>